<evidence type="ECO:0000256" key="1">
    <source>
        <dbReference type="SAM" id="MobiDB-lite"/>
    </source>
</evidence>
<evidence type="ECO:0000313" key="4">
    <source>
        <dbReference type="EMBL" id="EDO08430.1"/>
    </source>
</evidence>
<evidence type="ECO:0000256" key="2">
    <source>
        <dbReference type="SAM" id="SignalP"/>
    </source>
</evidence>
<reference evidence="3" key="1">
    <citation type="submission" date="2005-11" db="EMBL/GenBank/DDBJ databases">
        <title>Affinity selection and characterization of natural antigenic peptides as a route to anti-parasite vaccines.</title>
        <authorList>
            <person name="Matthews L.J."/>
            <person name="Smith G.P."/>
            <person name="Williams R."/>
            <person name="Buckstein-Solomon S."/>
            <person name="Davis R."/>
            <person name="Nevils M.A."/>
        </authorList>
    </citation>
    <scope>NUCLEOTIDE SEQUENCE</scope>
    <source>
        <strain evidence="3">MO7</strain>
    </source>
</reference>
<feature type="compositionally biased region" description="Basic and acidic residues" evidence="1">
    <location>
        <begin position="243"/>
        <end position="268"/>
    </location>
</feature>
<dbReference type="eggNOG" id="ENOG502QQMS">
    <property type="taxonomic scope" value="Eukaryota"/>
</dbReference>
<dbReference type="VEuPathDB" id="PiroplasmaDB:BBOV_III008720"/>
<dbReference type="RefSeq" id="XP_001611998.1">
    <property type="nucleotide sequence ID" value="XM_001611948.1"/>
</dbReference>
<evidence type="ECO:0000313" key="5">
    <source>
        <dbReference type="Proteomes" id="UP000002173"/>
    </source>
</evidence>
<dbReference type="Proteomes" id="UP000002173">
    <property type="component" value="Unassembled WGS sequence"/>
</dbReference>
<gene>
    <name evidence="4" type="ORF">BBOV_III008720</name>
</gene>
<feature type="compositionally biased region" description="Basic and acidic residues" evidence="1">
    <location>
        <begin position="294"/>
        <end position="306"/>
    </location>
</feature>
<dbReference type="GeneID" id="5480252"/>
<dbReference type="STRING" id="5865.Q2PKG2"/>
<feature type="compositionally biased region" description="Acidic residues" evidence="1">
    <location>
        <begin position="320"/>
        <end position="335"/>
    </location>
</feature>
<reference evidence="5" key="5">
    <citation type="journal article" date="2021" name="Int. J. Parasitol.">
        <title>Comparative analysis of gene expression between Babesia bovis blood stages and kinetes allowed by improved genome annotation.</title>
        <authorList>
            <person name="Ueti M.W."/>
            <person name="Johnson W.C."/>
            <person name="Kappmeyer L.S."/>
            <person name="Herndon D.R."/>
            <person name="Mousel M.R."/>
            <person name="Reif K.E."/>
            <person name="Taus N.S."/>
            <person name="Ifeonu O.O."/>
            <person name="Silva J.C."/>
            <person name="Suarez C.E."/>
            <person name="Brayton K.A."/>
        </authorList>
    </citation>
    <scope>NUCLEOTIDE SEQUENCE [LARGE SCALE GENOMIC DNA]</scope>
</reference>
<reference evidence="4" key="3">
    <citation type="submission" date="2007-08" db="EMBL/GenBank/DDBJ databases">
        <authorList>
            <person name="Nene V."/>
        </authorList>
    </citation>
    <scope>NUCLEOTIDE SEQUENCE</scope>
    <source>
        <strain evidence="4">T2Bo</strain>
    </source>
</reference>
<feature type="chain" id="PRO_5010137140" evidence="2">
    <location>
        <begin position="27"/>
        <end position="795"/>
    </location>
</feature>
<feature type="region of interest" description="Disordered" evidence="1">
    <location>
        <begin position="243"/>
        <end position="281"/>
    </location>
</feature>
<evidence type="ECO:0000313" key="3">
    <source>
        <dbReference type="EMBL" id="ABC25606.1"/>
    </source>
</evidence>
<reference evidence="5" key="4">
    <citation type="journal article" date="2020" name="Data Brief">
        <title>Transcriptome dataset of Babesia bovis life stages within vertebrate and invertebrate hosts.</title>
        <authorList>
            <person name="Ueti M.W."/>
            <person name="Johnson W.C."/>
            <person name="Kappmeyer L.S."/>
            <person name="Herndon D.R."/>
            <person name="Mousel M.R."/>
            <person name="Reif K.E."/>
            <person name="Taus N.S."/>
            <person name="Ifeonu O.O."/>
            <person name="Silva J.C."/>
            <person name="Suarez C.E."/>
            <person name="Brayton K.A."/>
        </authorList>
    </citation>
    <scope>NUCLEOTIDE SEQUENCE [LARGE SCALE GENOMIC DNA]</scope>
</reference>
<dbReference type="EMBL" id="AAXT01000001">
    <property type="protein sequence ID" value="EDO08430.1"/>
    <property type="molecule type" value="Genomic_DNA"/>
</dbReference>
<name>Q2PKG2_BABBO</name>
<dbReference type="EMBL" id="DQ319896">
    <property type="protein sequence ID" value="ABC25606.1"/>
    <property type="molecule type" value="mRNA"/>
</dbReference>
<feature type="signal peptide" evidence="2">
    <location>
        <begin position="1"/>
        <end position="26"/>
    </location>
</feature>
<dbReference type="AlphaFoldDB" id="Q2PKG2"/>
<reference evidence="4 5" key="2">
    <citation type="journal article" date="2007" name="PLoS Pathog.">
        <title>Genome sequence of Babesia bovis and comparative analysis of apicomplexan hemoprotozoa.</title>
        <authorList>
            <person name="Brayton K.A."/>
            <person name="Lau A.O.T."/>
            <person name="Herndon D.R."/>
            <person name="Hannick L."/>
            <person name="Kappmeyer L.S."/>
            <person name="Berens S.J."/>
            <person name="Bidwell S.L."/>
            <person name="Brown W.C."/>
            <person name="Crabtree J."/>
            <person name="Fadrosh D."/>
            <person name="Feldblum T."/>
            <person name="Forberger H.A."/>
            <person name="Haas B.J."/>
            <person name="Howell J.M."/>
            <person name="Khouri H."/>
            <person name="Koo H."/>
            <person name="Mann D.J."/>
            <person name="Norimine J."/>
            <person name="Paulsen I.T."/>
            <person name="Radune D."/>
            <person name="Ren Q."/>
            <person name="Smith R.K. Jr."/>
            <person name="Suarez C.E."/>
            <person name="White O."/>
            <person name="Wortman J.R."/>
            <person name="Knowles D.P. Jr."/>
            <person name="McElwain T.F."/>
            <person name="Nene V.M."/>
        </authorList>
    </citation>
    <scope>NUCLEOTIDE SEQUENCE [LARGE SCALE GENOMIC DNA]</scope>
    <source>
        <strain evidence="4">T2Bo</strain>
    </source>
</reference>
<organism evidence="3">
    <name type="scientific">Babesia bovis</name>
    <dbReference type="NCBI Taxonomy" id="5865"/>
    <lineage>
        <taxon>Eukaryota</taxon>
        <taxon>Sar</taxon>
        <taxon>Alveolata</taxon>
        <taxon>Apicomplexa</taxon>
        <taxon>Aconoidasida</taxon>
        <taxon>Piroplasmida</taxon>
        <taxon>Babesiidae</taxon>
        <taxon>Babesia</taxon>
    </lineage>
</organism>
<accession>Q2PKG2</accession>
<feature type="region of interest" description="Disordered" evidence="1">
    <location>
        <begin position="294"/>
        <end position="394"/>
    </location>
</feature>
<sequence length="795" mass="89080">MAHKGLLLLSFELMLFIFTAISNAAAVKVDAANSIILDLGSDKQDPRLDVCNKLSGITRYSVKHGTNAVITAVRLHDYRVEMPASPHVEEVFCASPFNNTFTIHFDDFSSDEFTFGPDGMQVNDHKERYVFKGPCNKPAAQPKIEEKVEGENETHSNIKVEERRGMRSDPPPIPKTPITLESKNEVRPERKHDVKHEIKPEIKHEVRPEVKHEVKPEIKHEIRPEIKHEIRPEVKHEIKHDVKHEVKEDIKAEHVSDIKAETKSESKSSLKNHGRNPYLGRSASAEAHLNVKHMNEHKSSNLRESRPSATDASFGGTDFPDIEDGYESDSPDDPDDIKKPAYLNKASPVHQEALKSPIRATPRHPVDASPAACQREATPPRSQQKTETHVDTYEGVEMSAGYADLRSDEFMIEEKSEKEPAKEEVDTTPVVPETPLVVERSTREELTFTLGEENPSVVTTTVDDSKCYKGTNGTIIKFIEIEGKTREIMKANAEDTIVCINNSEHSYNIVVGNREEGGKWVHSFYKKSGDHDIFTDVTVKSLFRNIDFSEMFDDAMIMEFSQTEPLHVPKFMFNGKVNASLKQVEANSQSFVLESVTNGYVRIAQDLLFADNGAGLHSFDGMNLVAMYSRSESAHDTLCVTFRHRDVLKHKKYAQINARSGPYQLVPYKREIDYDLSQSLVMFGLSPCSEVTILDAESLGTSAILQGVEVQRFGDIVYIHLQKMDNDILLLIGTVEVLLRSDGNHRIVVMSSDGAVTADISTEIGGVKSRTIVSPKAKEPQVHEVNFVVDPEPSV</sequence>
<keyword evidence="2" id="KW-0732">Signal</keyword>
<keyword evidence="5" id="KW-1185">Reference proteome</keyword>
<proteinExistence type="evidence at transcript level"/>
<protein>
    <submittedName>
        <fullName evidence="3">Anonymous antigen-3</fullName>
    </submittedName>
    <submittedName>
        <fullName evidence="4">Membrane protein, putative</fullName>
    </submittedName>
</protein>
<dbReference type="KEGG" id="bbo:BBOV_III008720"/>